<reference evidence="2 3" key="1">
    <citation type="submission" date="2016-11" db="EMBL/GenBank/DDBJ databases">
        <authorList>
            <person name="Manzoor S."/>
        </authorList>
    </citation>
    <scope>NUCLEOTIDE SEQUENCE [LARGE SCALE GENOMIC DNA]</scope>
    <source>
        <strain evidence="2">Clostridium ultunense strain Esp</strain>
    </source>
</reference>
<organism evidence="2 3">
    <name type="scientific">[Clostridium] ultunense Esp</name>
    <dbReference type="NCBI Taxonomy" id="1288971"/>
    <lineage>
        <taxon>Bacteria</taxon>
        <taxon>Bacillati</taxon>
        <taxon>Bacillota</taxon>
        <taxon>Tissierellia</taxon>
        <taxon>Tissierellales</taxon>
        <taxon>Tepidimicrobiaceae</taxon>
        <taxon>Schnuerera</taxon>
    </lineage>
</organism>
<keyword evidence="1" id="KW-0175">Coiled coil</keyword>
<dbReference type="HOGENOM" id="CLU_036998_0_0_9"/>
<evidence type="ECO:0000313" key="2">
    <source>
        <dbReference type="EMBL" id="SHD78135.1"/>
    </source>
</evidence>
<evidence type="ECO:0008006" key="4">
    <source>
        <dbReference type="Google" id="ProtNLM"/>
    </source>
</evidence>
<dbReference type="AlphaFoldDB" id="M1Z5B8"/>
<dbReference type="OrthoDB" id="1706091at2"/>
<dbReference type="RefSeq" id="WP_005582874.1">
    <property type="nucleotide sequence ID" value="NZ_LT669839.1"/>
</dbReference>
<evidence type="ECO:0000256" key="1">
    <source>
        <dbReference type="SAM" id="Coils"/>
    </source>
</evidence>
<proteinExistence type="predicted"/>
<dbReference type="PROSITE" id="PS51257">
    <property type="entry name" value="PROKAR_LIPOPROTEIN"/>
    <property type="match status" value="1"/>
</dbReference>
<dbReference type="Proteomes" id="UP000245423">
    <property type="component" value="Chromosome 1"/>
</dbReference>
<gene>
    <name evidence="2" type="ORF">CUESP1_2803</name>
</gene>
<keyword evidence="3" id="KW-1185">Reference proteome</keyword>
<sequence>MKKFSIVVIVLVLSIVFTGCTNNELDLYKAFNKSQDITSMESDTVLNFTLKGEGFSAEDEQIVKQLVNTLNNSEISIKQKMKQNEEKTAAKAFADMNLNFGGMKMPMSVWVDTDMSGETPKLVEIIEMPQMLMSGMSPEAADKKYLVYDFEKITSTSGTGIDYDELMKFSKDLQPKIANFFKDYQKDFKPEVEVVKYRGKETVNGETLSIYELKLNDESFKDFVKYTVNYTLDNRDAIEFIKEYMNAVVGMVEIPEGEEQPSQEEINMELDNLEKELPELKKQFNEFMDTYKDVKIIGDKGIVIEYGVNDDGYIVHEAGDIDLRIDLEAITKAVKEDLPPVRGVLNLGIKFETKVSNINKDIRVYIPEVNKNNSIDFSEMMQSYEMDQPIEMEESAVEPPVK</sequence>
<dbReference type="EMBL" id="LT669839">
    <property type="protein sequence ID" value="SHD78135.1"/>
    <property type="molecule type" value="Genomic_DNA"/>
</dbReference>
<evidence type="ECO:0000313" key="3">
    <source>
        <dbReference type="Proteomes" id="UP000245423"/>
    </source>
</evidence>
<protein>
    <recommendedName>
        <fullName evidence="4">Lipoprotein</fullName>
    </recommendedName>
</protein>
<feature type="coiled-coil region" evidence="1">
    <location>
        <begin position="263"/>
        <end position="290"/>
    </location>
</feature>
<accession>M1Z5B8</accession>
<name>M1Z5B8_9FIRM</name>